<name>A0A1I0Q0G3_9FIRM</name>
<evidence type="ECO:0000313" key="1">
    <source>
        <dbReference type="EMBL" id="SEW20440.1"/>
    </source>
</evidence>
<dbReference type="AlphaFoldDB" id="A0A1I0Q0G3"/>
<dbReference type="STRING" id="99656.SAMN05421659_106197"/>
<proteinExistence type="predicted"/>
<dbReference type="EMBL" id="FOJI01000006">
    <property type="protein sequence ID" value="SEW20440.1"/>
    <property type="molecule type" value="Genomic_DNA"/>
</dbReference>
<organism evidence="1 2">
    <name type="scientific">[Clostridium] fimetarium</name>
    <dbReference type="NCBI Taxonomy" id="99656"/>
    <lineage>
        <taxon>Bacteria</taxon>
        <taxon>Bacillati</taxon>
        <taxon>Bacillota</taxon>
        <taxon>Clostridia</taxon>
        <taxon>Lachnospirales</taxon>
        <taxon>Lachnospiraceae</taxon>
    </lineage>
</organism>
<gene>
    <name evidence="1" type="ORF">SAMN05421659_106197</name>
</gene>
<dbReference type="Proteomes" id="UP000199701">
    <property type="component" value="Unassembled WGS sequence"/>
</dbReference>
<dbReference type="RefSeq" id="WP_092453404.1">
    <property type="nucleotide sequence ID" value="NZ_FOJI01000006.1"/>
</dbReference>
<sequence>MDNNLFDGISLPQFNTSFSYDMANSLRKQTQDMIDSIKPLDEILTEQIKPLLEGNQQVIEGLSNN</sequence>
<dbReference type="OrthoDB" id="9988700at2"/>
<keyword evidence="2" id="KW-1185">Reference proteome</keyword>
<protein>
    <submittedName>
        <fullName evidence="1">Uncharacterized protein</fullName>
    </submittedName>
</protein>
<evidence type="ECO:0000313" key="2">
    <source>
        <dbReference type="Proteomes" id="UP000199701"/>
    </source>
</evidence>
<reference evidence="1 2" key="1">
    <citation type="submission" date="2016-10" db="EMBL/GenBank/DDBJ databases">
        <authorList>
            <person name="de Groot N.N."/>
        </authorList>
    </citation>
    <scope>NUCLEOTIDE SEQUENCE [LARGE SCALE GENOMIC DNA]</scope>
    <source>
        <strain evidence="1 2">DSM 9179</strain>
    </source>
</reference>
<accession>A0A1I0Q0G3</accession>